<comment type="caution">
    <text evidence="18">The sequence shown here is derived from an EMBL/GenBank/DDBJ whole genome shotgun (WGS) entry which is preliminary data.</text>
</comment>
<evidence type="ECO:0000256" key="11">
    <source>
        <dbReference type="ARBA" id="ARBA00023053"/>
    </source>
</evidence>
<feature type="transmembrane region" description="Helical" evidence="16 17">
    <location>
        <begin position="12"/>
        <end position="35"/>
    </location>
</feature>
<evidence type="ECO:0000256" key="15">
    <source>
        <dbReference type="ARBA" id="ARBA00048176"/>
    </source>
</evidence>
<evidence type="ECO:0000256" key="13">
    <source>
        <dbReference type="ARBA" id="ARBA00023136"/>
    </source>
</evidence>
<keyword evidence="10 16" id="KW-1133">Transmembrane helix</keyword>
<evidence type="ECO:0000313" key="18">
    <source>
        <dbReference type="EMBL" id="MBK1633130.1"/>
    </source>
</evidence>
<dbReference type="Pfam" id="PF04277">
    <property type="entry name" value="OAD_gamma"/>
    <property type="match status" value="1"/>
</dbReference>
<dbReference type="EMBL" id="NRRV01000069">
    <property type="protein sequence ID" value="MBK1633130.1"/>
    <property type="molecule type" value="Genomic_DNA"/>
</dbReference>
<keyword evidence="12 16" id="KW-0406">Ion transport</keyword>
<keyword evidence="13 16" id="KW-0472">Membrane</keyword>
<keyword evidence="11 16" id="KW-0915">Sodium</keyword>
<evidence type="ECO:0000313" key="19">
    <source>
        <dbReference type="Proteomes" id="UP000748752"/>
    </source>
</evidence>
<comment type="subcellular location">
    <subcellularLocation>
        <location evidence="3 16 17">Cell membrane</location>
        <topology evidence="3 16 17">Single-pass membrane protein</topology>
    </subcellularLocation>
</comment>
<evidence type="ECO:0000256" key="3">
    <source>
        <dbReference type="ARBA" id="ARBA00004162"/>
    </source>
</evidence>
<dbReference type="RefSeq" id="WP_200241139.1">
    <property type="nucleotide sequence ID" value="NZ_NRRV01000069.1"/>
</dbReference>
<evidence type="ECO:0000256" key="4">
    <source>
        <dbReference type="ARBA" id="ARBA00005844"/>
    </source>
</evidence>
<evidence type="ECO:0000256" key="16">
    <source>
        <dbReference type="HAMAP-Rule" id="MF_00404"/>
    </source>
</evidence>
<comment type="cofactor">
    <cofactor evidence="1 16 17">
        <name>Na(+)</name>
        <dbReference type="ChEBI" id="CHEBI:29101"/>
    </cofactor>
</comment>
<evidence type="ECO:0000256" key="9">
    <source>
        <dbReference type="ARBA" id="ARBA00022967"/>
    </source>
</evidence>
<dbReference type="NCBIfam" id="TIGR01195">
    <property type="entry name" value="oadG_fam"/>
    <property type="match status" value="1"/>
</dbReference>
<keyword evidence="6 16" id="KW-0813">Transport</keyword>
<keyword evidence="8 16" id="KW-0812">Transmembrane</keyword>
<evidence type="ECO:0000256" key="14">
    <source>
        <dbReference type="ARBA" id="ARBA00023201"/>
    </source>
</evidence>
<evidence type="ECO:0000256" key="5">
    <source>
        <dbReference type="ARBA" id="ARBA00011869"/>
    </source>
</evidence>
<comment type="caution">
    <text evidence="16">Lacks conserved residue(s) required for the propagation of feature annotation.</text>
</comment>
<comment type="similarity">
    <text evidence="4 16 17">Belongs to the OadG family.</text>
</comment>
<proteinExistence type="inferred from homology"/>
<evidence type="ECO:0000256" key="17">
    <source>
        <dbReference type="RuleBase" id="RU004278"/>
    </source>
</evidence>
<sequence>MSETVLLYESLRLMLIGMGIVFSFLLLLVGILRLMSWTALRLAPLPQTEPAALPAAPGSGDGVPIAVIAAAIARYRAGRRR</sequence>
<dbReference type="HAMAP" id="MF_00404">
    <property type="entry name" value="OadG"/>
    <property type="match status" value="1"/>
</dbReference>
<evidence type="ECO:0000256" key="8">
    <source>
        <dbReference type="ARBA" id="ARBA00022692"/>
    </source>
</evidence>
<gene>
    <name evidence="16" type="primary">oadG</name>
    <name evidence="18" type="ORF">CKO31_20720</name>
</gene>
<comment type="subunit">
    <text evidence="5 16">Heterotrimer of an alpha, a beta and a gamma subunit.</text>
</comment>
<dbReference type="InterPro" id="IPR023424">
    <property type="entry name" value="OadG"/>
</dbReference>
<keyword evidence="7 16" id="KW-1003">Cell membrane</keyword>
<feature type="transmembrane region" description="Helical" evidence="16 17">
    <location>
        <begin position="55"/>
        <end position="75"/>
    </location>
</feature>
<evidence type="ECO:0000256" key="2">
    <source>
        <dbReference type="ARBA" id="ARBA00003002"/>
    </source>
</evidence>
<keyword evidence="19" id="KW-1185">Reference proteome</keyword>
<dbReference type="Proteomes" id="UP000748752">
    <property type="component" value="Unassembled WGS sequence"/>
</dbReference>
<dbReference type="InterPro" id="IPR005899">
    <property type="entry name" value="Na_pump_deCOase"/>
</dbReference>
<evidence type="ECO:0000256" key="7">
    <source>
        <dbReference type="ARBA" id="ARBA00022475"/>
    </source>
</evidence>
<keyword evidence="9 16" id="KW-1278">Translocase</keyword>
<dbReference type="EC" id="7.2.4.2" evidence="16"/>
<comment type="function">
    <text evidence="2 16 17">Catalyzes the decarboxylation of oxaloacetate coupled to Na(+) translocation.</text>
</comment>
<organism evidence="18 19">
    <name type="scientific">Thiohalocapsa halophila</name>
    <dbReference type="NCBI Taxonomy" id="69359"/>
    <lineage>
        <taxon>Bacteria</taxon>
        <taxon>Pseudomonadati</taxon>
        <taxon>Pseudomonadota</taxon>
        <taxon>Gammaproteobacteria</taxon>
        <taxon>Chromatiales</taxon>
        <taxon>Chromatiaceae</taxon>
        <taxon>Thiohalocapsa</taxon>
    </lineage>
</organism>
<evidence type="ECO:0000256" key="10">
    <source>
        <dbReference type="ARBA" id="ARBA00022989"/>
    </source>
</evidence>
<evidence type="ECO:0000256" key="12">
    <source>
        <dbReference type="ARBA" id="ARBA00023065"/>
    </source>
</evidence>
<keyword evidence="14 16" id="KW-0739">Sodium transport</keyword>
<evidence type="ECO:0000256" key="6">
    <source>
        <dbReference type="ARBA" id="ARBA00022448"/>
    </source>
</evidence>
<comment type="catalytic activity">
    <reaction evidence="15 16 17">
        <text>oxaloacetate + 2 Na(+)(in) + H(+) = pyruvate + 2 Na(+)(out) + CO2</text>
        <dbReference type="Rhea" id="RHEA:57724"/>
        <dbReference type="ChEBI" id="CHEBI:15361"/>
        <dbReference type="ChEBI" id="CHEBI:15378"/>
        <dbReference type="ChEBI" id="CHEBI:16452"/>
        <dbReference type="ChEBI" id="CHEBI:16526"/>
        <dbReference type="ChEBI" id="CHEBI:29101"/>
        <dbReference type="EC" id="7.2.4.2"/>
    </reaction>
</comment>
<protein>
    <recommendedName>
        <fullName evidence="16">Probable oxaloacetate decarboxylase gamma chain</fullName>
        <ecNumber evidence="16">7.2.4.2</ecNumber>
    </recommendedName>
</protein>
<reference evidence="18 19" key="1">
    <citation type="journal article" date="2020" name="Microorganisms">
        <title>Osmotic Adaptation and Compatible Solute Biosynthesis of Phototrophic Bacteria as Revealed from Genome Analyses.</title>
        <authorList>
            <person name="Imhoff J.F."/>
            <person name="Rahn T."/>
            <person name="Kunzel S."/>
            <person name="Keller A."/>
            <person name="Neulinger S.C."/>
        </authorList>
    </citation>
    <scope>NUCLEOTIDE SEQUENCE [LARGE SCALE GENOMIC DNA]</scope>
    <source>
        <strain evidence="18 19">DSM 6210</strain>
    </source>
</reference>
<evidence type="ECO:0000256" key="1">
    <source>
        <dbReference type="ARBA" id="ARBA00001959"/>
    </source>
</evidence>
<name>A0ABS1CMK2_9GAMM</name>
<accession>A0ABS1CMK2</accession>